<sequence>MPPASPDDAHTAVQRDAEVLKDPGNIPGYTDWLKSGAKVDPQGTEQHAKEVSRELYKTNPQAAEELVRQGEKAGVKVGLYADGHQASKSIKELKEEAKGGYLSSGPDQGSEECVALVKHATPELQGLRASDWKEGEKIKGAGDPPLKPGTALATFEGGKYQNKSTGNHAVVFDRYGEENGKKGMYVLEQAHNFPAREKFIPFGDPKGKPIYQAEKYSVIRKP</sequence>
<dbReference type="NCBIfam" id="NF033857">
    <property type="entry name" value="BPSL0067_fam"/>
    <property type="match status" value="1"/>
</dbReference>
<feature type="region of interest" description="Disordered" evidence="1">
    <location>
        <begin position="1"/>
        <end position="51"/>
    </location>
</feature>
<feature type="compositionally biased region" description="Basic and acidic residues" evidence="1">
    <location>
        <begin position="7"/>
        <end position="21"/>
    </location>
</feature>
<evidence type="ECO:0000313" key="3">
    <source>
        <dbReference type="Proteomes" id="UP000078543"/>
    </source>
</evidence>
<accession>A0A178MMV9</accession>
<evidence type="ECO:0000256" key="1">
    <source>
        <dbReference type="SAM" id="MobiDB-lite"/>
    </source>
</evidence>
<proteinExistence type="predicted"/>
<dbReference type="InterPro" id="IPR047746">
    <property type="entry name" value="Dae2/Tae2-like"/>
</dbReference>
<dbReference type="EMBL" id="LWQU01000141">
    <property type="protein sequence ID" value="OAN50031.1"/>
    <property type="molecule type" value="Genomic_DNA"/>
</dbReference>
<organism evidence="2 3">
    <name type="scientific">Magnetospirillum moscoviense</name>
    <dbReference type="NCBI Taxonomy" id="1437059"/>
    <lineage>
        <taxon>Bacteria</taxon>
        <taxon>Pseudomonadati</taxon>
        <taxon>Pseudomonadota</taxon>
        <taxon>Alphaproteobacteria</taxon>
        <taxon>Rhodospirillales</taxon>
        <taxon>Rhodospirillaceae</taxon>
        <taxon>Magnetospirillum</taxon>
    </lineage>
</organism>
<protein>
    <submittedName>
        <fullName evidence="2">Uncharacterized protein</fullName>
    </submittedName>
</protein>
<dbReference type="STRING" id="1437059.A6A05_02120"/>
<comment type="caution">
    <text evidence="2">The sequence shown here is derived from an EMBL/GenBank/DDBJ whole genome shotgun (WGS) entry which is preliminary data.</text>
</comment>
<keyword evidence="3" id="KW-1185">Reference proteome</keyword>
<dbReference type="Proteomes" id="UP000078543">
    <property type="component" value="Unassembled WGS sequence"/>
</dbReference>
<reference evidence="2 3" key="1">
    <citation type="submission" date="2016-04" db="EMBL/GenBank/DDBJ databases">
        <title>Draft genome sequence of freshwater magnetotactic bacteria Magnetospirillum marisnigri SP-1 and Magnetospirillum moscoviense BB-1.</title>
        <authorList>
            <person name="Koziaeva V."/>
            <person name="Dziuba M.V."/>
            <person name="Ivanov T.M."/>
            <person name="Kuznetsov B."/>
            <person name="Grouzdev D.S."/>
        </authorList>
    </citation>
    <scope>NUCLEOTIDE SEQUENCE [LARGE SCALE GENOMIC DNA]</scope>
    <source>
        <strain evidence="2 3">BB-1</strain>
    </source>
</reference>
<name>A0A178MMV9_9PROT</name>
<gene>
    <name evidence="2" type="ORF">A6A05_02120</name>
</gene>
<evidence type="ECO:0000313" key="2">
    <source>
        <dbReference type="EMBL" id="OAN50031.1"/>
    </source>
</evidence>
<dbReference type="AlphaFoldDB" id="A0A178MMV9"/>